<dbReference type="RefSeq" id="WP_096806719.1">
    <property type="nucleotide sequence ID" value="NZ_CP022196.1"/>
</dbReference>
<dbReference type="KEGG" id="ceh:CEW89_17165"/>
<dbReference type="STRING" id="1758178.GCA_001550095_01109"/>
<accession>A0A291GGJ0</accession>
<name>A0A291GGJ0_9RHOB</name>
<dbReference type="Proteomes" id="UP000217935">
    <property type="component" value="Chromosome"/>
</dbReference>
<organism evidence="1 2">
    <name type="scientific">Celeribacter ethanolicus</name>
    <dbReference type="NCBI Taxonomy" id="1758178"/>
    <lineage>
        <taxon>Bacteria</taxon>
        <taxon>Pseudomonadati</taxon>
        <taxon>Pseudomonadota</taxon>
        <taxon>Alphaproteobacteria</taxon>
        <taxon>Rhodobacterales</taxon>
        <taxon>Roseobacteraceae</taxon>
        <taxon>Celeribacter</taxon>
    </lineage>
</organism>
<evidence type="ECO:0000313" key="1">
    <source>
        <dbReference type="EMBL" id="ATG49146.1"/>
    </source>
</evidence>
<reference evidence="1 2" key="1">
    <citation type="submission" date="2017-06" db="EMBL/GenBank/DDBJ databases">
        <title>Celeribacter sp. TSPH2 complete genome sequence.</title>
        <authorList>
            <person name="Woo J.-H."/>
            <person name="Kim H.-S."/>
        </authorList>
    </citation>
    <scope>NUCLEOTIDE SEQUENCE [LARGE SCALE GENOMIC DNA]</scope>
    <source>
        <strain evidence="1 2">TSPH2</strain>
    </source>
</reference>
<sequence length="352" mass="39159">MTSPSKPKPKLVLHVGMPKTGSTALQSWLAASRSSLRAQGVLYPGKGTSHGFLVLPLDFANHGPRLLIDRIGRVQAEADRLFETEWQALEAEIAATAPETVVLSTEYLFVRLGLKGHETLLARLGETFSEVQVVAYLRQPSKHYASLALQRVRHSAILPPLAPMRVRETLETWEAAFPGRVSVRAYDRDALVQGDVVTDFLTTQLALSGQGGETGARVNESMSAEAAHLMQQVQRVRFAGQDNVVLRARNRYRKRLLTADKRVPGAQRPKLLPEVAADLDESSTDLLWLRDRYGVIFAGLAYERIAERPLNVGSSERIADLFELDEARLLLLETRMQRLHVPLLSWFRGGRG</sequence>
<keyword evidence="2" id="KW-1185">Reference proteome</keyword>
<proteinExistence type="predicted"/>
<dbReference type="InterPro" id="IPR027417">
    <property type="entry name" value="P-loop_NTPase"/>
</dbReference>
<protein>
    <recommendedName>
        <fullName evidence="3">Sulfotransferase family protein</fullName>
    </recommendedName>
</protein>
<evidence type="ECO:0008006" key="3">
    <source>
        <dbReference type="Google" id="ProtNLM"/>
    </source>
</evidence>
<dbReference type="OrthoDB" id="7596739at2"/>
<dbReference type="SUPFAM" id="SSF52540">
    <property type="entry name" value="P-loop containing nucleoside triphosphate hydrolases"/>
    <property type="match status" value="1"/>
</dbReference>
<dbReference type="AlphaFoldDB" id="A0A291GGJ0"/>
<dbReference type="Gene3D" id="3.40.50.300">
    <property type="entry name" value="P-loop containing nucleotide triphosphate hydrolases"/>
    <property type="match status" value="1"/>
</dbReference>
<gene>
    <name evidence="1" type="ORF">CEW89_17165</name>
</gene>
<evidence type="ECO:0000313" key="2">
    <source>
        <dbReference type="Proteomes" id="UP000217935"/>
    </source>
</evidence>
<dbReference type="EMBL" id="CP022196">
    <property type="protein sequence ID" value="ATG49146.1"/>
    <property type="molecule type" value="Genomic_DNA"/>
</dbReference>